<dbReference type="OrthoDB" id="9812921at2"/>
<accession>A0A110B2Y1</accession>
<dbReference type="Gene3D" id="3.40.50.1820">
    <property type="entry name" value="alpha/beta hydrolase"/>
    <property type="match status" value="1"/>
</dbReference>
<keyword evidence="2" id="KW-0720">Serine protease</keyword>
<keyword evidence="1 3" id="KW-0378">Hydrolase</keyword>
<dbReference type="SUPFAM" id="SSF53474">
    <property type="entry name" value="alpha/beta-Hydrolases"/>
    <property type="match status" value="1"/>
</dbReference>
<dbReference type="InterPro" id="IPR011659">
    <property type="entry name" value="WD40"/>
</dbReference>
<dbReference type="GO" id="GO:0004252">
    <property type="term" value="F:serine-type endopeptidase activity"/>
    <property type="evidence" value="ECO:0007669"/>
    <property type="project" value="TreeGrafter"/>
</dbReference>
<dbReference type="Pfam" id="PF07676">
    <property type="entry name" value="PD40"/>
    <property type="match status" value="4"/>
</dbReference>
<organism evidence="3 4">
    <name type="scientific">Mucilaginibacter gotjawali</name>
    <dbReference type="NCBI Taxonomy" id="1550579"/>
    <lineage>
        <taxon>Bacteria</taxon>
        <taxon>Pseudomonadati</taxon>
        <taxon>Bacteroidota</taxon>
        <taxon>Sphingobacteriia</taxon>
        <taxon>Sphingobacteriales</taxon>
        <taxon>Sphingobacteriaceae</taxon>
        <taxon>Mucilaginibacter</taxon>
    </lineage>
</organism>
<keyword evidence="2" id="KW-0645">Protease</keyword>
<dbReference type="PANTHER" id="PTHR42776:SF27">
    <property type="entry name" value="DIPEPTIDYL PEPTIDASE FAMILY MEMBER 6"/>
    <property type="match status" value="1"/>
</dbReference>
<name>A0A110B2Y1_9SPHI</name>
<dbReference type="GO" id="GO:0004177">
    <property type="term" value="F:aminopeptidase activity"/>
    <property type="evidence" value="ECO:0007669"/>
    <property type="project" value="UniProtKB-KW"/>
</dbReference>
<dbReference type="InterPro" id="IPR001375">
    <property type="entry name" value="Peptidase_S9_cat"/>
</dbReference>
<protein>
    <submittedName>
        <fullName evidence="3">Prolyl tripeptidyl peptidase</fullName>
        <ecNumber evidence="3">3.4.14.12</ecNumber>
    </submittedName>
</protein>
<evidence type="ECO:0000256" key="2">
    <source>
        <dbReference type="ARBA" id="ARBA00022825"/>
    </source>
</evidence>
<dbReference type="AlphaFoldDB" id="A0A110B2Y1"/>
<proteinExistence type="predicted"/>
<dbReference type="InterPro" id="IPR011042">
    <property type="entry name" value="6-blade_b-propeller_TolB-like"/>
</dbReference>
<dbReference type="KEGG" id="mgot:MgSA37_02876"/>
<gene>
    <name evidence="3" type="primary">ptpA_2</name>
    <name evidence="3" type="ORF">MgSA37_02876</name>
</gene>
<sequence>MKKLLAIILLCSGALYAFSQQIKKPFSPADILKEKTLSDSRVSTDNKWVVYSLSEVDTAKDKSITHLWMQSLTGNESIQLTYGFESATSPQWSPDGKYISFLSERESKNGSQIWLMDRRGGEATKLTAVKGDLNGYEWSPDAKKLLLVIKDAEDKDKDKDKDKDDEKTPLPIRIDSYHFKQDMEGYLHHLHTHLYLFDLDTKKLDTLTKGNTDEQTPEWSPDSKLIAFVSNRTADPEKNDNSDIFTIEARAKGQITQLTTWKGHDINPKWSPDGKFIAYLRSTSDAAYMMYDQDMLCMMDADGKNSKTLTLEMDRPVATPAWSKDGKTIAFTVTDDRKTYLAQYSLVNKKISTLNIGDYGIATENPVNATNWVVEMSTPYLPTELYAAEGGKLKRLTHHQDWLNNIKLAHVEGFSSTSKDGTKVSGLLYTLDSTKSKKLPFILYIHGGPVAQDDYTFDDIRQTLACEGYAVAAVNYRGSNGRGLDYCKAIYADWGHKEVIDLLGAVDELVKEGVADPDHLGIGGWSYGSISTDYTIATDTRFKAAVAGAGSALQTTMYGSDEYVLQYDNELGPPWKSQEKWISLSYPFFHADRIKTPVLFMSGLKDFNVPTAGSEQMYMALKQQNIPAELILYPNQYHEFTVPSYQVDRLKRYIGWYNKYLK</sequence>
<dbReference type="PANTHER" id="PTHR42776">
    <property type="entry name" value="SERINE PEPTIDASE S9 FAMILY MEMBER"/>
    <property type="match status" value="1"/>
</dbReference>
<dbReference type="Gene3D" id="2.120.10.30">
    <property type="entry name" value="TolB, C-terminal domain"/>
    <property type="match status" value="2"/>
</dbReference>
<dbReference type="SUPFAM" id="SSF82171">
    <property type="entry name" value="DPP6 N-terminal domain-like"/>
    <property type="match status" value="1"/>
</dbReference>
<dbReference type="InterPro" id="IPR029058">
    <property type="entry name" value="AB_hydrolase_fold"/>
</dbReference>
<reference evidence="3 4" key="1">
    <citation type="submission" date="2015-12" db="EMBL/GenBank/DDBJ databases">
        <title>Genome sequence of Mucilaginibacter gotjawali.</title>
        <authorList>
            <person name="Lee J.S."/>
            <person name="Lee K.C."/>
            <person name="Kim K.K."/>
            <person name="Lee B.W."/>
        </authorList>
    </citation>
    <scope>NUCLEOTIDE SEQUENCE [LARGE SCALE GENOMIC DNA]</scope>
    <source>
        <strain evidence="3 4">SA3-7</strain>
    </source>
</reference>
<keyword evidence="4" id="KW-1185">Reference proteome</keyword>
<evidence type="ECO:0000313" key="3">
    <source>
        <dbReference type="EMBL" id="BAU54698.1"/>
    </source>
</evidence>
<evidence type="ECO:0000256" key="1">
    <source>
        <dbReference type="ARBA" id="ARBA00022801"/>
    </source>
</evidence>
<dbReference type="Pfam" id="PF00326">
    <property type="entry name" value="Peptidase_S9"/>
    <property type="match status" value="1"/>
</dbReference>
<dbReference type="EMBL" id="AP017313">
    <property type="protein sequence ID" value="BAU54698.1"/>
    <property type="molecule type" value="Genomic_DNA"/>
</dbReference>
<dbReference type="Proteomes" id="UP000218263">
    <property type="component" value="Chromosome"/>
</dbReference>
<dbReference type="GO" id="GO:0006508">
    <property type="term" value="P:proteolysis"/>
    <property type="evidence" value="ECO:0007669"/>
    <property type="project" value="InterPro"/>
</dbReference>
<dbReference type="EC" id="3.4.14.12" evidence="3"/>
<dbReference type="RefSeq" id="WP_096352740.1">
    <property type="nucleotide sequence ID" value="NZ_AP017313.1"/>
</dbReference>
<evidence type="ECO:0000313" key="4">
    <source>
        <dbReference type="Proteomes" id="UP000218263"/>
    </source>
</evidence>